<feature type="transmembrane region" description="Helical" evidence="1">
    <location>
        <begin position="274"/>
        <end position="291"/>
    </location>
</feature>
<feature type="transmembrane region" description="Helical" evidence="1">
    <location>
        <begin position="244"/>
        <end position="262"/>
    </location>
</feature>
<feature type="transmembrane region" description="Helical" evidence="1">
    <location>
        <begin position="362"/>
        <end position="381"/>
    </location>
</feature>
<proteinExistence type="predicted"/>
<evidence type="ECO:0000313" key="2">
    <source>
        <dbReference type="EMBL" id="MBB6672376.1"/>
    </source>
</evidence>
<dbReference type="AlphaFoldDB" id="A0A7X0RTV0"/>
<dbReference type="Proteomes" id="UP000547209">
    <property type="component" value="Unassembled WGS sequence"/>
</dbReference>
<feature type="transmembrane region" description="Helical" evidence="1">
    <location>
        <begin position="42"/>
        <end position="62"/>
    </location>
</feature>
<feature type="transmembrane region" description="Helical" evidence="1">
    <location>
        <begin position="213"/>
        <end position="238"/>
    </location>
</feature>
<keyword evidence="1" id="KW-1133">Transmembrane helix</keyword>
<feature type="transmembrane region" description="Helical" evidence="1">
    <location>
        <begin position="131"/>
        <end position="150"/>
    </location>
</feature>
<evidence type="ECO:0000313" key="3">
    <source>
        <dbReference type="Proteomes" id="UP000547209"/>
    </source>
</evidence>
<comment type="caution">
    <text evidence="2">The sequence shown here is derived from an EMBL/GenBank/DDBJ whole genome shotgun (WGS) entry which is preliminary data.</text>
</comment>
<keyword evidence="1" id="KW-0812">Transmembrane</keyword>
<feature type="transmembrane region" description="Helical" evidence="1">
    <location>
        <begin position="96"/>
        <end position="119"/>
    </location>
</feature>
<feature type="transmembrane region" description="Helical" evidence="1">
    <location>
        <begin position="69"/>
        <end position="90"/>
    </location>
</feature>
<feature type="transmembrane region" description="Helical" evidence="1">
    <location>
        <begin position="297"/>
        <end position="315"/>
    </location>
</feature>
<keyword evidence="3" id="KW-1185">Reference proteome</keyword>
<accession>A0A7X0RTV0</accession>
<sequence length="407" mass="44643">MSPEMRKLLLMNAVTSVVTIYIGIFVNLYIWQAHGRIAEVSLYNMTMFIAWGFAFAAAAKLLTRFSIRLPLGVSALCGGAAFAYLMTVHLDNRTLWIILLGIPVGAMFGLSSAAQNLGVASQGKSSEFAPYFAAVGVLMQMLSMAVPFVSAKAIDLYGYGGSFGLMLLFLVLMLIFALRMPRIALPKPANDAEPAGFGKFGFRDAFGQPGAGWIFGSLLAAGVFLQFQNLFTLLFTFSVTQNKMLIALLNVLYTLSSLLGLLLYRKIRMNENRWLWIGTTLLAVGFLAALLHVPAALIVSNFLTTFGMFYFQTVWNAQQFRFIQRYGGNRQTSFLVWRECILVATRCVLLALTMSLSELRGALFATIVAITIACMLAIPLLQNRALRASAARSACFVVSETGEVARK</sequence>
<feature type="transmembrane region" description="Helical" evidence="1">
    <location>
        <begin position="156"/>
        <end position="178"/>
    </location>
</feature>
<dbReference type="SUPFAM" id="SSF103473">
    <property type="entry name" value="MFS general substrate transporter"/>
    <property type="match status" value="1"/>
</dbReference>
<gene>
    <name evidence="2" type="ORF">H7C19_16985</name>
</gene>
<dbReference type="InterPro" id="IPR036259">
    <property type="entry name" value="MFS_trans_sf"/>
</dbReference>
<feature type="transmembrane region" description="Helical" evidence="1">
    <location>
        <begin position="335"/>
        <end position="356"/>
    </location>
</feature>
<keyword evidence="1" id="KW-0472">Membrane</keyword>
<protein>
    <submittedName>
        <fullName evidence="2">MFS transporter</fullName>
    </submittedName>
</protein>
<evidence type="ECO:0000256" key="1">
    <source>
        <dbReference type="SAM" id="Phobius"/>
    </source>
</evidence>
<feature type="transmembrane region" description="Helical" evidence="1">
    <location>
        <begin position="9"/>
        <end position="30"/>
    </location>
</feature>
<organism evidence="2 3">
    <name type="scientific">Cohnella nanjingensis</name>
    <dbReference type="NCBI Taxonomy" id="1387779"/>
    <lineage>
        <taxon>Bacteria</taxon>
        <taxon>Bacillati</taxon>
        <taxon>Bacillota</taxon>
        <taxon>Bacilli</taxon>
        <taxon>Bacillales</taxon>
        <taxon>Paenibacillaceae</taxon>
        <taxon>Cohnella</taxon>
    </lineage>
</organism>
<dbReference type="EMBL" id="JACJVP010000026">
    <property type="protein sequence ID" value="MBB6672376.1"/>
    <property type="molecule type" value="Genomic_DNA"/>
</dbReference>
<reference evidence="2 3" key="1">
    <citation type="submission" date="2020-08" db="EMBL/GenBank/DDBJ databases">
        <title>Cohnella phylogeny.</title>
        <authorList>
            <person name="Dunlap C."/>
        </authorList>
    </citation>
    <scope>NUCLEOTIDE SEQUENCE [LARGE SCALE GENOMIC DNA]</scope>
    <source>
        <strain evidence="2 3">DSM 28246</strain>
    </source>
</reference>
<name>A0A7X0RTV0_9BACL</name>